<dbReference type="EMBL" id="MGFH01000235">
    <property type="protein sequence ID" value="OGM01514.1"/>
    <property type="molecule type" value="Genomic_DNA"/>
</dbReference>
<evidence type="ECO:0000259" key="3">
    <source>
        <dbReference type="Pfam" id="PF01593"/>
    </source>
</evidence>
<name>A0A1F7WFA4_9BACT</name>
<dbReference type="SUPFAM" id="SSF51905">
    <property type="entry name" value="FAD/NAD(P)-binding domain"/>
    <property type="match status" value="1"/>
</dbReference>
<dbReference type="Proteomes" id="UP000178735">
    <property type="component" value="Unassembled WGS sequence"/>
</dbReference>
<dbReference type="PANTHER" id="PTHR43734">
    <property type="entry name" value="PHYTOENE DESATURASE"/>
    <property type="match status" value="1"/>
</dbReference>
<dbReference type="STRING" id="1817813.A2008_11005"/>
<comment type="caution">
    <text evidence="4">The sequence shown here is derived from an EMBL/GenBank/DDBJ whole genome shotgun (WGS) entry which is preliminary data.</text>
</comment>
<gene>
    <name evidence="4" type="ORF">A2008_11005</name>
</gene>
<dbReference type="InterPro" id="IPR002937">
    <property type="entry name" value="Amino_oxidase"/>
</dbReference>
<evidence type="ECO:0000256" key="1">
    <source>
        <dbReference type="ARBA" id="ARBA00023002"/>
    </source>
</evidence>
<dbReference type="GO" id="GO:0016491">
    <property type="term" value="F:oxidoreductase activity"/>
    <property type="evidence" value="ECO:0007669"/>
    <property type="project" value="UniProtKB-KW"/>
</dbReference>
<dbReference type="Gene3D" id="3.90.660.50">
    <property type="match status" value="1"/>
</dbReference>
<keyword evidence="2" id="KW-1133">Transmembrane helix</keyword>
<feature type="transmembrane region" description="Helical" evidence="2">
    <location>
        <begin position="437"/>
        <end position="457"/>
    </location>
</feature>
<reference evidence="4 5" key="1">
    <citation type="journal article" date="2016" name="Nat. Commun.">
        <title>Thousands of microbial genomes shed light on interconnected biogeochemical processes in an aquifer system.</title>
        <authorList>
            <person name="Anantharaman K."/>
            <person name="Brown C.T."/>
            <person name="Hug L.A."/>
            <person name="Sharon I."/>
            <person name="Castelle C.J."/>
            <person name="Probst A.J."/>
            <person name="Thomas B.C."/>
            <person name="Singh A."/>
            <person name="Wilkins M.J."/>
            <person name="Karaoz U."/>
            <person name="Brodie E.L."/>
            <person name="Williams K.H."/>
            <person name="Hubbard S.S."/>
            <person name="Banfield J.F."/>
        </authorList>
    </citation>
    <scope>NUCLEOTIDE SEQUENCE [LARGE SCALE GENOMIC DNA]</scope>
</reference>
<dbReference type="Pfam" id="PF01593">
    <property type="entry name" value="Amino_oxidase"/>
    <property type="match status" value="1"/>
</dbReference>
<keyword evidence="2" id="KW-0812">Transmembrane</keyword>
<dbReference type="AlphaFoldDB" id="A0A1F7WFA4"/>
<accession>A0A1F7WFA4</accession>
<organism evidence="4 5">
    <name type="scientific">Candidatus Wallbacteria bacterium GWC2_49_35</name>
    <dbReference type="NCBI Taxonomy" id="1817813"/>
    <lineage>
        <taxon>Bacteria</taxon>
        <taxon>Candidatus Walliibacteriota</taxon>
    </lineage>
</organism>
<keyword evidence="2" id="KW-0472">Membrane</keyword>
<proteinExistence type="predicted"/>
<dbReference type="PANTHER" id="PTHR43734:SF7">
    <property type="entry name" value="4,4'-DIAPONEUROSPORENE OXYGENASE"/>
    <property type="match status" value="1"/>
</dbReference>
<evidence type="ECO:0000256" key="2">
    <source>
        <dbReference type="SAM" id="Phobius"/>
    </source>
</evidence>
<sequence length="460" mass="51357">MSGLAAAIRLAYYGRKVCVLEKHFVTGGLNSYYRRGGYDLDVGLHAMTNYCPPQNKTLSPFLKILRQLRLKHEDFALRPQKISKIHFKSAELGFTNDFKFFRTQVHEVFPQQAGNFEKLLERINSHNELDLNAKPMSARGVISSVITDPLLIEMLLCPLSYYGSASENDMEFGQFVIMFKSIFIEGFSRPYEGVRKIIGLLENKLKECGGELRLKTEVRSINIEGGRARSVTLASGEEIAAPKILSTIGLLETLNLASDPKNIGSESGSAAAEVRPGVLSFTEAIYILKSDIISRSGYDNTIIFYNDSDKFSYSRPSEIVDYSSGVLCCPNNFQYEKPLTEVMLRVTNMANSDIWHSLSAEDYKSQKEAVLAKTQNIIKRFVPAFSSEDVKFYDIFTPKTVKRFTGHINGAVYGTPDKSKNGVTRFENLFIAGTDQGFLGIIGAILSGISIANLHFLMKE</sequence>
<dbReference type="InterPro" id="IPR036188">
    <property type="entry name" value="FAD/NAD-bd_sf"/>
</dbReference>
<keyword evidence="1" id="KW-0560">Oxidoreductase</keyword>
<evidence type="ECO:0000313" key="4">
    <source>
        <dbReference type="EMBL" id="OGM01514.1"/>
    </source>
</evidence>
<feature type="domain" description="Amine oxidase" evidence="3">
    <location>
        <begin position="1"/>
        <end position="452"/>
    </location>
</feature>
<protein>
    <recommendedName>
        <fullName evidence="3">Amine oxidase domain-containing protein</fullName>
    </recommendedName>
</protein>
<dbReference type="Gene3D" id="3.50.50.60">
    <property type="entry name" value="FAD/NAD(P)-binding domain"/>
    <property type="match status" value="1"/>
</dbReference>
<evidence type="ECO:0000313" key="5">
    <source>
        <dbReference type="Proteomes" id="UP000178735"/>
    </source>
</evidence>